<dbReference type="SUPFAM" id="SSF54427">
    <property type="entry name" value="NTF2-like"/>
    <property type="match status" value="1"/>
</dbReference>
<dbReference type="PANTHER" id="PTHR33747">
    <property type="entry name" value="UPF0225 PROTEIN SCO1677"/>
    <property type="match status" value="1"/>
</dbReference>
<reference evidence="4 5" key="1">
    <citation type="submission" date="2020-07" db="EMBL/GenBank/DDBJ databases">
        <title>Sequencing the genomes of 1000 actinobacteria strains.</title>
        <authorList>
            <person name="Klenk H.-P."/>
        </authorList>
    </citation>
    <scope>NUCLEOTIDE SEQUENCE [LARGE SCALE GENOMIC DNA]</scope>
    <source>
        <strain evidence="4 5">DSM 23819</strain>
    </source>
</reference>
<evidence type="ECO:0000256" key="1">
    <source>
        <dbReference type="ARBA" id="ARBA00010839"/>
    </source>
</evidence>
<protein>
    <recommendedName>
        <fullName evidence="2">UPF0225 protein BJ980_001395</fullName>
    </recommendedName>
</protein>
<evidence type="ECO:0000259" key="3">
    <source>
        <dbReference type="Pfam" id="PF17775"/>
    </source>
</evidence>
<dbReference type="InterPro" id="IPR032710">
    <property type="entry name" value="NTF2-like_dom_sf"/>
</dbReference>
<sequence length="133" mass="14721">MSGLPFGSRGAAECPCGSGTTYDACCGRFHRGAEAAPTAQALMRSRYAAYAVDDLDYVFRTWHPRTRPELPKQQPGTTWLALEILDVVDGGRSDETGVVEFRAHYRDASGTDALHERSTFARRAGRWFYVTAE</sequence>
<dbReference type="HAMAP" id="MF_00612">
    <property type="entry name" value="UPF0225"/>
    <property type="match status" value="1"/>
</dbReference>
<feature type="domain" description="YchJ-like middle NTF2-like" evidence="3">
    <location>
        <begin position="38"/>
        <end position="131"/>
    </location>
</feature>
<accession>A0A7Y9S0X9</accession>
<dbReference type="Pfam" id="PF02810">
    <property type="entry name" value="SEC-C"/>
    <property type="match status" value="1"/>
</dbReference>
<comment type="caution">
    <text evidence="4">The sequence shown here is derived from an EMBL/GenBank/DDBJ whole genome shotgun (WGS) entry which is preliminary data.</text>
</comment>
<dbReference type="Proteomes" id="UP000540656">
    <property type="component" value="Unassembled WGS sequence"/>
</dbReference>
<organism evidence="4 5">
    <name type="scientific">Nocardioides daedukensis</name>
    <dbReference type="NCBI Taxonomy" id="634462"/>
    <lineage>
        <taxon>Bacteria</taxon>
        <taxon>Bacillati</taxon>
        <taxon>Actinomycetota</taxon>
        <taxon>Actinomycetes</taxon>
        <taxon>Propionibacteriales</taxon>
        <taxon>Nocardioidaceae</taxon>
        <taxon>Nocardioides</taxon>
    </lineage>
</organism>
<dbReference type="EMBL" id="JACCAA010000001">
    <property type="protein sequence ID" value="NYG58472.1"/>
    <property type="molecule type" value="Genomic_DNA"/>
</dbReference>
<dbReference type="InterPro" id="IPR023006">
    <property type="entry name" value="YchJ-like"/>
</dbReference>
<dbReference type="InterPro" id="IPR004027">
    <property type="entry name" value="SEC_C_motif"/>
</dbReference>
<dbReference type="InterPro" id="IPR048469">
    <property type="entry name" value="YchJ-like_M"/>
</dbReference>
<dbReference type="RefSeq" id="WP_179501635.1">
    <property type="nucleotide sequence ID" value="NZ_JACCAA010000001.1"/>
</dbReference>
<gene>
    <name evidence="4" type="ORF">BJ980_001395</name>
</gene>
<proteinExistence type="inferred from homology"/>
<dbReference type="Gene3D" id="3.10.450.50">
    <property type="match status" value="1"/>
</dbReference>
<evidence type="ECO:0000313" key="5">
    <source>
        <dbReference type="Proteomes" id="UP000540656"/>
    </source>
</evidence>
<name>A0A7Y9S0X9_9ACTN</name>
<evidence type="ECO:0000256" key="2">
    <source>
        <dbReference type="HAMAP-Rule" id="MF_00612"/>
    </source>
</evidence>
<dbReference type="AlphaFoldDB" id="A0A7Y9S0X9"/>
<comment type="similarity">
    <text evidence="1 2">Belongs to the UPF0225 family.</text>
</comment>
<keyword evidence="5" id="KW-1185">Reference proteome</keyword>
<dbReference type="PANTHER" id="PTHR33747:SF1">
    <property type="entry name" value="ADENYLATE CYCLASE-ASSOCIATED CAP C-TERMINAL DOMAIN-CONTAINING PROTEIN"/>
    <property type="match status" value="1"/>
</dbReference>
<evidence type="ECO:0000313" key="4">
    <source>
        <dbReference type="EMBL" id="NYG58472.1"/>
    </source>
</evidence>
<dbReference type="Pfam" id="PF17775">
    <property type="entry name" value="YchJ_M-like"/>
    <property type="match status" value="1"/>
</dbReference>